<dbReference type="EMBL" id="JXNT01000015">
    <property type="protein sequence ID" value="ODM15598.1"/>
    <property type="molecule type" value="Genomic_DNA"/>
</dbReference>
<dbReference type="AlphaFoldDB" id="A0A1E3B3Y1"/>
<accession>A0A1E3B3Y1</accession>
<organism evidence="1 2">
    <name type="scientific">Aspergillus cristatus</name>
    <name type="common">Chinese Fuzhuan brick tea-fermentation fungus</name>
    <name type="synonym">Eurotium cristatum</name>
    <dbReference type="NCBI Taxonomy" id="573508"/>
    <lineage>
        <taxon>Eukaryota</taxon>
        <taxon>Fungi</taxon>
        <taxon>Dikarya</taxon>
        <taxon>Ascomycota</taxon>
        <taxon>Pezizomycotina</taxon>
        <taxon>Eurotiomycetes</taxon>
        <taxon>Eurotiomycetidae</taxon>
        <taxon>Eurotiales</taxon>
        <taxon>Aspergillaceae</taxon>
        <taxon>Aspergillus</taxon>
        <taxon>Aspergillus subgen. Aspergillus</taxon>
    </lineage>
</organism>
<comment type="caution">
    <text evidence="1">The sequence shown here is derived from an EMBL/GenBank/DDBJ whole genome shotgun (WGS) entry which is preliminary data.</text>
</comment>
<evidence type="ECO:0000313" key="1">
    <source>
        <dbReference type="EMBL" id="ODM15598.1"/>
    </source>
</evidence>
<dbReference type="Proteomes" id="UP000094569">
    <property type="component" value="Unassembled WGS sequence"/>
</dbReference>
<proteinExistence type="predicted"/>
<dbReference type="VEuPathDB" id="FungiDB:SI65_08832"/>
<sequence>MKSMTRLDDWTVYHAWVAGEPIPQEPHFHADGAAANPLPATIDPSLLVVYESNQTSDSAKVGDTDPALAPSFAEPTIPHLPVPDLSIFQILTEA</sequence>
<evidence type="ECO:0000313" key="2">
    <source>
        <dbReference type="Proteomes" id="UP000094569"/>
    </source>
</evidence>
<reference evidence="1 2" key="1">
    <citation type="journal article" date="2016" name="BMC Genomics">
        <title>Comparative genomic and transcriptomic analyses of the Fuzhuan brick tea-fermentation fungus Aspergillus cristatus.</title>
        <authorList>
            <person name="Ge Y."/>
            <person name="Wang Y."/>
            <person name="Liu Y."/>
            <person name="Tan Y."/>
            <person name="Ren X."/>
            <person name="Zhang X."/>
            <person name="Hyde K.D."/>
            <person name="Liu Y."/>
            <person name="Liu Z."/>
        </authorList>
    </citation>
    <scope>NUCLEOTIDE SEQUENCE [LARGE SCALE GENOMIC DNA]</scope>
    <source>
        <strain evidence="1 2">GZAAS20.1005</strain>
    </source>
</reference>
<keyword evidence="2" id="KW-1185">Reference proteome</keyword>
<gene>
    <name evidence="1" type="ORF">SI65_08832</name>
</gene>
<protein>
    <submittedName>
        <fullName evidence="1">Uncharacterized protein</fullName>
    </submittedName>
</protein>
<name>A0A1E3B3Y1_ASPCR</name>